<dbReference type="EMBL" id="QTJU01000003">
    <property type="protein sequence ID" value="RFM28045.1"/>
    <property type="molecule type" value="Genomic_DNA"/>
</dbReference>
<evidence type="ECO:0008006" key="3">
    <source>
        <dbReference type="Google" id="ProtNLM"/>
    </source>
</evidence>
<evidence type="ECO:0000313" key="1">
    <source>
        <dbReference type="EMBL" id="RFM28045.1"/>
    </source>
</evidence>
<protein>
    <recommendedName>
        <fullName evidence="3">DUF2383 domain-containing protein</fullName>
    </recommendedName>
</protein>
<keyword evidence="2" id="KW-1185">Reference proteome</keyword>
<accession>A0A3E1NJD1</accession>
<name>A0A3E1NJD1_9BACT</name>
<comment type="caution">
    <text evidence="1">The sequence shown here is derived from an EMBL/GenBank/DDBJ whole genome shotgun (WGS) entry which is preliminary data.</text>
</comment>
<dbReference type="RefSeq" id="WP_116847291.1">
    <property type="nucleotide sequence ID" value="NZ_QTJU01000003.1"/>
</dbReference>
<dbReference type="InterPro" id="IPR012347">
    <property type="entry name" value="Ferritin-like"/>
</dbReference>
<gene>
    <name evidence="1" type="ORF">DXN05_10930</name>
</gene>
<dbReference type="Proteomes" id="UP000261284">
    <property type="component" value="Unassembled WGS sequence"/>
</dbReference>
<proteinExistence type="predicted"/>
<dbReference type="Gene3D" id="1.20.1260.10">
    <property type="match status" value="1"/>
</dbReference>
<dbReference type="AlphaFoldDB" id="A0A3E1NJD1"/>
<reference evidence="1 2" key="1">
    <citation type="submission" date="2018-08" db="EMBL/GenBank/DDBJ databases">
        <title>Chitinophagaceae sp. K23C18032701, a novel bacterium isolated from forest soil.</title>
        <authorList>
            <person name="Wang C."/>
        </authorList>
    </citation>
    <scope>NUCLEOTIDE SEQUENCE [LARGE SCALE GENOMIC DNA]</scope>
    <source>
        <strain evidence="1 2">K23C18032701</strain>
    </source>
</reference>
<sequence length="158" mass="17751">MKSLYLGHHPQNTQLGKALRGLSFNLACIHKLFLEDAQTMASQQLALAILDLATFTKQSYRELVSEIQMIERKPYTKDQASFCGPKWNGIHALSARTVNGSAVVKHCAVLEKLVIDAYQRLLKDNNRCAHVKSLLEHQLNGFRYGLARLQLLGDVVFS</sequence>
<evidence type="ECO:0000313" key="2">
    <source>
        <dbReference type="Proteomes" id="UP000261284"/>
    </source>
</evidence>
<organism evidence="1 2">
    <name type="scientific">Deminuibacter soli</name>
    <dbReference type="NCBI Taxonomy" id="2291815"/>
    <lineage>
        <taxon>Bacteria</taxon>
        <taxon>Pseudomonadati</taxon>
        <taxon>Bacteroidota</taxon>
        <taxon>Chitinophagia</taxon>
        <taxon>Chitinophagales</taxon>
        <taxon>Chitinophagaceae</taxon>
        <taxon>Deminuibacter</taxon>
    </lineage>
</organism>